<keyword evidence="2" id="KW-1185">Reference proteome</keyword>
<organism evidence="1 2">
    <name type="scientific">Pseudohalioglobus lutimaris</name>
    <dbReference type="NCBI Taxonomy" id="1737061"/>
    <lineage>
        <taxon>Bacteria</taxon>
        <taxon>Pseudomonadati</taxon>
        <taxon>Pseudomonadota</taxon>
        <taxon>Gammaproteobacteria</taxon>
        <taxon>Cellvibrionales</taxon>
        <taxon>Halieaceae</taxon>
        <taxon>Pseudohalioglobus</taxon>
    </lineage>
</organism>
<name>A0A2N5X6W6_9GAMM</name>
<accession>A0A2N5X6W6</accession>
<dbReference type="EMBL" id="PKUS01000002">
    <property type="protein sequence ID" value="PLW70233.1"/>
    <property type="molecule type" value="Genomic_DNA"/>
</dbReference>
<evidence type="ECO:0000313" key="1">
    <source>
        <dbReference type="EMBL" id="PLW70233.1"/>
    </source>
</evidence>
<evidence type="ECO:0000313" key="2">
    <source>
        <dbReference type="Proteomes" id="UP000235005"/>
    </source>
</evidence>
<proteinExistence type="predicted"/>
<reference evidence="1 2" key="1">
    <citation type="submission" date="2018-01" db="EMBL/GenBank/DDBJ databases">
        <title>The draft genome sequence of Halioglobus lutimaris HF004.</title>
        <authorList>
            <person name="Du Z.-J."/>
            <person name="Shi M.-J."/>
        </authorList>
    </citation>
    <scope>NUCLEOTIDE SEQUENCE [LARGE SCALE GENOMIC DNA]</scope>
    <source>
        <strain evidence="1 2">HF004</strain>
    </source>
</reference>
<comment type="caution">
    <text evidence="1">The sequence shown here is derived from an EMBL/GenBank/DDBJ whole genome shotgun (WGS) entry which is preliminary data.</text>
</comment>
<dbReference type="AlphaFoldDB" id="A0A2N5X6W6"/>
<gene>
    <name evidence="1" type="ORF">C0039_03225</name>
</gene>
<protein>
    <submittedName>
        <fullName evidence="1">Uncharacterized protein</fullName>
    </submittedName>
</protein>
<dbReference type="Proteomes" id="UP000235005">
    <property type="component" value="Unassembled WGS sequence"/>
</dbReference>
<sequence length="75" mass="7641">MINVGLLATGGIGVPLHAMSSLPLIAILPTAAETEVRSGATQELKCIAVNIAGGEPWFVECSHNAISGEAGIWNA</sequence>